<accession>A0AAN8H9R4</accession>
<gene>
    <name evidence="2" type="ORF">CesoFtcFv8_005466</name>
</gene>
<name>A0AAN8H9R4_9TELE</name>
<sequence>MAAVWMLVCVLTVCLARDLSPNEVFLKKAFALFQSIESRLERDAGKDLSPNEVSLKKAFALFQSMESRLEQDAGKVRHEVDEQLWNGTMSDEHKLNGTMSDEHKLNGTMSDEHKLNGTMSDEHKLNGTMSEETFVTAYNRMISSIFRALERLISEMLSW</sequence>
<organism evidence="2 3">
    <name type="scientific">Champsocephalus esox</name>
    <name type="common">pike icefish</name>
    <dbReference type="NCBI Taxonomy" id="159716"/>
    <lineage>
        <taxon>Eukaryota</taxon>
        <taxon>Metazoa</taxon>
        <taxon>Chordata</taxon>
        <taxon>Craniata</taxon>
        <taxon>Vertebrata</taxon>
        <taxon>Euteleostomi</taxon>
        <taxon>Actinopterygii</taxon>
        <taxon>Neopterygii</taxon>
        <taxon>Teleostei</taxon>
        <taxon>Neoteleostei</taxon>
        <taxon>Acanthomorphata</taxon>
        <taxon>Eupercaria</taxon>
        <taxon>Perciformes</taxon>
        <taxon>Notothenioidei</taxon>
        <taxon>Channichthyidae</taxon>
        <taxon>Champsocephalus</taxon>
    </lineage>
</organism>
<comment type="caution">
    <text evidence="2">The sequence shown here is derived from an EMBL/GenBank/DDBJ whole genome shotgun (WGS) entry which is preliminary data.</text>
</comment>
<reference evidence="2 3" key="1">
    <citation type="journal article" date="2023" name="Mol. Biol. Evol.">
        <title>Genomics of Secondarily Temperate Adaptation in the Only Non-Antarctic Icefish.</title>
        <authorList>
            <person name="Rivera-Colon A.G."/>
            <person name="Rayamajhi N."/>
            <person name="Minhas B.F."/>
            <person name="Madrigal G."/>
            <person name="Bilyk K.T."/>
            <person name="Yoon V."/>
            <person name="Hune M."/>
            <person name="Gregory S."/>
            <person name="Cheng C.H.C."/>
            <person name="Catchen J.M."/>
        </authorList>
    </citation>
    <scope>NUCLEOTIDE SEQUENCE [LARGE SCALE GENOMIC DNA]</scope>
    <source>
        <strain evidence="2">JC2023a</strain>
    </source>
</reference>
<feature type="signal peptide" evidence="1">
    <location>
        <begin position="1"/>
        <end position="16"/>
    </location>
</feature>
<evidence type="ECO:0000256" key="1">
    <source>
        <dbReference type="SAM" id="SignalP"/>
    </source>
</evidence>
<dbReference type="Proteomes" id="UP001335648">
    <property type="component" value="Unassembled WGS sequence"/>
</dbReference>
<dbReference type="AlphaFoldDB" id="A0AAN8H9R4"/>
<dbReference type="EMBL" id="JAULUE010002049">
    <property type="protein sequence ID" value="KAK5907641.1"/>
    <property type="molecule type" value="Genomic_DNA"/>
</dbReference>
<keyword evidence="1" id="KW-0732">Signal</keyword>
<proteinExistence type="predicted"/>
<protein>
    <submittedName>
        <fullName evidence="2">Uncharacterized protein</fullName>
    </submittedName>
</protein>
<feature type="chain" id="PRO_5042835840" evidence="1">
    <location>
        <begin position="17"/>
        <end position="159"/>
    </location>
</feature>
<keyword evidence="3" id="KW-1185">Reference proteome</keyword>
<evidence type="ECO:0000313" key="2">
    <source>
        <dbReference type="EMBL" id="KAK5907641.1"/>
    </source>
</evidence>
<evidence type="ECO:0000313" key="3">
    <source>
        <dbReference type="Proteomes" id="UP001335648"/>
    </source>
</evidence>